<keyword evidence="4" id="KW-1185">Reference proteome</keyword>
<name>A0AAJ7NDF7_9HYME</name>
<dbReference type="Gene3D" id="3.40.50.720">
    <property type="entry name" value="NAD(P)-binding Rossmann-like Domain"/>
    <property type="match status" value="1"/>
</dbReference>
<keyword evidence="2" id="KW-0560">Oxidoreductase</keyword>
<evidence type="ECO:0000256" key="2">
    <source>
        <dbReference type="ARBA" id="ARBA00023002"/>
    </source>
</evidence>
<gene>
    <name evidence="5" type="primary">LOC108630799</name>
</gene>
<dbReference type="GeneID" id="108630799"/>
<dbReference type="AlphaFoldDB" id="A0AAJ7NDF7"/>
<dbReference type="InterPro" id="IPR002347">
    <property type="entry name" value="SDR_fam"/>
</dbReference>
<dbReference type="InterPro" id="IPR036291">
    <property type="entry name" value="NAD(P)-bd_dom_sf"/>
</dbReference>
<reference evidence="5" key="1">
    <citation type="submission" date="2025-08" db="UniProtKB">
        <authorList>
            <consortium name="RefSeq"/>
        </authorList>
    </citation>
    <scope>IDENTIFICATION</scope>
    <source>
        <tissue evidence="5">Whole body</tissue>
    </source>
</reference>
<dbReference type="PANTHER" id="PTHR43115:SF4">
    <property type="entry name" value="DEHYDROGENASE_REDUCTASE SDR FAMILY MEMBER 11"/>
    <property type="match status" value="1"/>
</dbReference>
<dbReference type="FunFam" id="3.40.50.720:FF:000047">
    <property type="entry name" value="NADP-dependent L-serine/L-allo-threonine dehydrogenase"/>
    <property type="match status" value="1"/>
</dbReference>
<dbReference type="PRINTS" id="PR00081">
    <property type="entry name" value="GDHRDH"/>
</dbReference>
<evidence type="ECO:0000313" key="4">
    <source>
        <dbReference type="Proteomes" id="UP000694925"/>
    </source>
</evidence>
<evidence type="ECO:0000313" key="5">
    <source>
        <dbReference type="RefSeq" id="XP_017889792.1"/>
    </source>
</evidence>
<accession>A0AAJ7NDF7</accession>
<dbReference type="RefSeq" id="XP_017889792.1">
    <property type="nucleotide sequence ID" value="XM_018034303.2"/>
</dbReference>
<organism evidence="4 5">
    <name type="scientific">Ceratina calcarata</name>
    <dbReference type="NCBI Taxonomy" id="156304"/>
    <lineage>
        <taxon>Eukaryota</taxon>
        <taxon>Metazoa</taxon>
        <taxon>Ecdysozoa</taxon>
        <taxon>Arthropoda</taxon>
        <taxon>Hexapoda</taxon>
        <taxon>Insecta</taxon>
        <taxon>Pterygota</taxon>
        <taxon>Neoptera</taxon>
        <taxon>Endopterygota</taxon>
        <taxon>Hymenoptera</taxon>
        <taxon>Apocrita</taxon>
        <taxon>Aculeata</taxon>
        <taxon>Apoidea</taxon>
        <taxon>Anthophila</taxon>
        <taxon>Apidae</taxon>
        <taxon>Ceratina</taxon>
        <taxon>Zadontomerus</taxon>
    </lineage>
</organism>
<dbReference type="PRINTS" id="PR00080">
    <property type="entry name" value="SDRFAMILY"/>
</dbReference>
<evidence type="ECO:0000256" key="3">
    <source>
        <dbReference type="RuleBase" id="RU000363"/>
    </source>
</evidence>
<dbReference type="SUPFAM" id="SSF51735">
    <property type="entry name" value="NAD(P)-binding Rossmann-fold domains"/>
    <property type="match status" value="1"/>
</dbReference>
<dbReference type="Proteomes" id="UP000694925">
    <property type="component" value="Unplaced"/>
</dbReference>
<proteinExistence type="inferred from homology"/>
<dbReference type="KEGG" id="ccal:108630799"/>
<dbReference type="GO" id="GO:0016616">
    <property type="term" value="F:oxidoreductase activity, acting on the CH-OH group of donors, NAD or NADP as acceptor"/>
    <property type="evidence" value="ECO:0007669"/>
    <property type="project" value="UniProtKB-ARBA"/>
</dbReference>
<sequence length="248" mass="27360">MEQWSDKVALITCASSGVGKCLAESMVNKGMKVICMANQIDKMKSLAEELKSKSGKLLPLQCDLANQNDIARVMDWIEKNLGAVDILINNAALSTDNNMIQNSNMEDWKKIMDTNLVGLASITKEVLKLMKKQGINNGIIVNINDALAQKLPNRPDRPLSPANIVSKAAQSALTELLRMELAQQDSNIKVISISPGLVETEQNTQWLKENGRQALKPRDVADCILLAIQTPNNVLIKEMIITPLREML</sequence>
<evidence type="ECO:0000256" key="1">
    <source>
        <dbReference type="ARBA" id="ARBA00006484"/>
    </source>
</evidence>
<dbReference type="PANTHER" id="PTHR43115">
    <property type="entry name" value="DEHYDROGENASE/REDUCTASE SDR FAMILY MEMBER 11"/>
    <property type="match status" value="1"/>
</dbReference>
<dbReference type="Pfam" id="PF00106">
    <property type="entry name" value="adh_short"/>
    <property type="match status" value="1"/>
</dbReference>
<comment type="similarity">
    <text evidence="1 3">Belongs to the short-chain dehydrogenases/reductases (SDR) family.</text>
</comment>
<protein>
    <submittedName>
        <fullName evidence="5">Farnesol dehydrogenase-like</fullName>
    </submittedName>
</protein>